<evidence type="ECO:0000256" key="6">
    <source>
        <dbReference type="ARBA" id="ARBA00023136"/>
    </source>
</evidence>
<dbReference type="Gene3D" id="1.20.120.350">
    <property type="entry name" value="Voltage-gated potassium channels. Chain C"/>
    <property type="match status" value="1"/>
</dbReference>
<feature type="transmembrane region" description="Helical" evidence="11">
    <location>
        <begin position="111"/>
        <end position="133"/>
    </location>
</feature>
<dbReference type="Pfam" id="PF00233">
    <property type="entry name" value="PDEase_I"/>
    <property type="match status" value="1"/>
</dbReference>
<dbReference type="RefSeq" id="XP_004039246.1">
    <property type="nucleotide sequence ID" value="XM_004039198.1"/>
</dbReference>
<evidence type="ECO:0000256" key="11">
    <source>
        <dbReference type="SAM" id="Phobius"/>
    </source>
</evidence>
<feature type="active site" description="Proton donor" evidence="7">
    <location>
        <position position="323"/>
    </location>
</feature>
<dbReference type="OrthoDB" id="342865at2759"/>
<accession>G0QLG1</accession>
<dbReference type="InParanoid" id="G0QLG1"/>
<protein>
    <recommendedName>
        <fullName evidence="10">Phosphodiesterase</fullName>
        <ecNumber evidence="10">3.1.4.-</ecNumber>
    </recommendedName>
</protein>
<dbReference type="AlphaFoldDB" id="G0QLG1"/>
<dbReference type="GO" id="GO:0016020">
    <property type="term" value="C:membrane"/>
    <property type="evidence" value="ECO:0007669"/>
    <property type="project" value="UniProtKB-SubCell"/>
</dbReference>
<dbReference type="SUPFAM" id="SSF81324">
    <property type="entry name" value="Voltage-gated potassium channels"/>
    <property type="match status" value="1"/>
</dbReference>
<evidence type="ECO:0000256" key="3">
    <source>
        <dbReference type="ARBA" id="ARBA00022723"/>
    </source>
</evidence>
<keyword evidence="3 9" id="KW-0479">Metal-binding</keyword>
<evidence type="ECO:0000256" key="10">
    <source>
        <dbReference type="RuleBase" id="RU363067"/>
    </source>
</evidence>
<dbReference type="CDD" id="cd00077">
    <property type="entry name" value="HDc"/>
    <property type="match status" value="1"/>
</dbReference>
<evidence type="ECO:0000256" key="7">
    <source>
        <dbReference type="PIRSR" id="PIRSR623088-1"/>
    </source>
</evidence>
<feature type="transmembrane region" description="Helical" evidence="11">
    <location>
        <begin position="38"/>
        <end position="60"/>
    </location>
</feature>
<keyword evidence="2 11" id="KW-0812">Transmembrane</keyword>
<evidence type="ECO:0000313" key="13">
    <source>
        <dbReference type="EMBL" id="EGR33942.1"/>
    </source>
</evidence>
<feature type="binding site" evidence="8">
    <location>
        <position position="476"/>
    </location>
    <ligand>
        <name>AMP</name>
        <dbReference type="ChEBI" id="CHEBI:456215"/>
    </ligand>
</feature>
<gene>
    <name evidence="13" type="ORF">IMG5_030060</name>
</gene>
<reference evidence="13 14" key="1">
    <citation type="submission" date="2011-07" db="EMBL/GenBank/DDBJ databases">
        <authorList>
            <person name="Coyne R."/>
            <person name="Brami D."/>
            <person name="Johnson J."/>
            <person name="Hostetler J."/>
            <person name="Hannick L."/>
            <person name="Clark T."/>
            <person name="Cassidy-Hanley D."/>
            <person name="Inman J."/>
        </authorList>
    </citation>
    <scope>NUCLEOTIDE SEQUENCE [LARGE SCALE GENOMIC DNA]</scope>
    <source>
        <strain evidence="13 14">G5</strain>
    </source>
</reference>
<dbReference type="EC" id="3.1.4.-" evidence="10"/>
<keyword evidence="6 11" id="KW-0472">Membrane</keyword>
<dbReference type="GO" id="GO:0005216">
    <property type="term" value="F:monoatomic ion channel activity"/>
    <property type="evidence" value="ECO:0007669"/>
    <property type="project" value="InterPro"/>
</dbReference>
<dbReference type="STRING" id="857967.G0QLG1"/>
<dbReference type="eggNOG" id="KOG3688">
    <property type="taxonomic scope" value="Eukaryota"/>
</dbReference>
<feature type="binding site" evidence="9">
    <location>
        <position position="327"/>
    </location>
    <ligand>
        <name>Zn(2+)</name>
        <dbReference type="ChEBI" id="CHEBI:29105"/>
        <label>1</label>
    </ligand>
</feature>
<dbReference type="Proteomes" id="UP000008983">
    <property type="component" value="Unassembled WGS sequence"/>
</dbReference>
<dbReference type="GO" id="GO:0004114">
    <property type="term" value="F:3',5'-cyclic-nucleotide phosphodiesterase activity"/>
    <property type="evidence" value="ECO:0007669"/>
    <property type="project" value="InterPro"/>
</dbReference>
<dbReference type="PROSITE" id="PS51845">
    <property type="entry name" value="PDEASE_I_2"/>
    <property type="match status" value="1"/>
</dbReference>
<dbReference type="SUPFAM" id="SSF109604">
    <property type="entry name" value="HD-domain/PDEase-like"/>
    <property type="match status" value="1"/>
</dbReference>
<evidence type="ECO:0000313" key="14">
    <source>
        <dbReference type="Proteomes" id="UP000008983"/>
    </source>
</evidence>
<dbReference type="OMA" id="CHDHEHA"/>
<feature type="domain" description="PDEase" evidence="12">
    <location>
        <begin position="248"/>
        <end position="570"/>
    </location>
</feature>
<feature type="binding site" evidence="8">
    <location>
        <begin position="323"/>
        <end position="327"/>
    </location>
    <ligand>
        <name>AMP</name>
        <dbReference type="ChEBI" id="CHEBI:456215"/>
    </ligand>
</feature>
<comment type="similarity">
    <text evidence="10">Belongs to the cyclic nucleotide phosphodiesterase family.</text>
</comment>
<organism evidence="13 14">
    <name type="scientific">Ichthyophthirius multifiliis</name>
    <name type="common">White spot disease agent</name>
    <name type="synonym">Ich</name>
    <dbReference type="NCBI Taxonomy" id="5932"/>
    <lineage>
        <taxon>Eukaryota</taxon>
        <taxon>Sar</taxon>
        <taxon>Alveolata</taxon>
        <taxon>Ciliophora</taxon>
        <taxon>Intramacronucleata</taxon>
        <taxon>Oligohymenophorea</taxon>
        <taxon>Hymenostomatida</taxon>
        <taxon>Ophryoglenina</taxon>
        <taxon>Ichthyophthirius</taxon>
    </lineage>
</organism>
<dbReference type="FunCoup" id="G0QLG1">
    <property type="interactions" value="22"/>
</dbReference>
<dbReference type="Pfam" id="PF00520">
    <property type="entry name" value="Ion_trans"/>
    <property type="match status" value="1"/>
</dbReference>
<feature type="binding site" evidence="9">
    <location>
        <position position="366"/>
    </location>
    <ligand>
        <name>Zn(2+)</name>
        <dbReference type="ChEBI" id="CHEBI:29105"/>
        <label>2</label>
    </ligand>
</feature>
<proteinExistence type="inferred from homology"/>
<evidence type="ECO:0000259" key="12">
    <source>
        <dbReference type="PROSITE" id="PS51845"/>
    </source>
</evidence>
<dbReference type="InterPro" id="IPR002073">
    <property type="entry name" value="PDEase_catalytic_dom"/>
</dbReference>
<evidence type="ECO:0000256" key="4">
    <source>
        <dbReference type="ARBA" id="ARBA00022801"/>
    </source>
</evidence>
<feature type="binding site" evidence="8">
    <location>
        <position position="366"/>
    </location>
    <ligand>
        <name>AMP</name>
        <dbReference type="ChEBI" id="CHEBI:456215"/>
    </ligand>
</feature>
<keyword evidence="14" id="KW-1185">Reference proteome</keyword>
<evidence type="ECO:0000256" key="2">
    <source>
        <dbReference type="ARBA" id="ARBA00022692"/>
    </source>
</evidence>
<feature type="binding site" evidence="8">
    <location>
        <position position="527"/>
    </location>
    <ligand>
        <name>AMP</name>
        <dbReference type="ChEBI" id="CHEBI:456215"/>
    </ligand>
</feature>
<dbReference type="InterPro" id="IPR023174">
    <property type="entry name" value="PDEase_CS"/>
</dbReference>
<feature type="binding site" evidence="9">
    <location>
        <position position="366"/>
    </location>
    <ligand>
        <name>Zn(2+)</name>
        <dbReference type="ChEBI" id="CHEBI:29105"/>
        <label>1</label>
    </ligand>
</feature>
<sequence length="580" mass="69169">MSSINQKLSKFNNGLNQVNIDETQKIKDILKLILKSKIYDIFIIILIIIFICVMFSYFALENQQNENNQQITYTLKMFEFIELSLLLLFLTEILINIYVYSFKIYFSDLMYVLDFIIIIFSIIMLIIDIILLNQNFKKITKILRGIFRFLRLFLIFRKNKKNKKIHSQIKAPIEDVLEILKNSKQNIEDENIKQKINWCIKTISKGNIYEPILKNKDAKNWRDFYQQKVQKKPSQKLEQVKNIKQKFNQIQIPKELEISFVKIEDENFNVFDFFDKNDKENLPFLLIFLFGKFRIFDQENFDPFFLFNWASNIENGYLKNPYHNKIHAFDVLMTIHIYLEKKEFAQITQLNSLEIAQIYIAAAAHDYGHPGQNNTFLINSLHQLAIQYNDQSPLENYHAYQSFQIMKKENCNIFQGFQKESFIKCRENIINMILHTDAFHHFEDLGKFKSRINSIDFDPINKDKQLCMFFLLHSADISNVTKPWILCKNWAERVMEEFWIQGDVEKSNNLNVSFLCDRYSTNVSKSQIAFIDFIAGPQFDALQILLPKIDYQIKCIQDNKIKWKALEDFYEKQLKQQNKI</sequence>
<keyword evidence="4 10" id="KW-0378">Hydrolase</keyword>
<dbReference type="Gene3D" id="1.10.1300.10">
    <property type="entry name" value="3'5'-cyclic nucleotide phosphodiesterase, catalytic domain"/>
    <property type="match status" value="1"/>
</dbReference>
<feature type="binding site" evidence="9">
    <location>
        <position position="476"/>
    </location>
    <ligand>
        <name>Zn(2+)</name>
        <dbReference type="ChEBI" id="CHEBI:29105"/>
        <label>1</label>
    </ligand>
</feature>
<evidence type="ECO:0000256" key="9">
    <source>
        <dbReference type="PIRSR" id="PIRSR623088-3"/>
    </source>
</evidence>
<dbReference type="GeneID" id="14910131"/>
<dbReference type="PRINTS" id="PR00387">
    <property type="entry name" value="PDIESTERASE1"/>
</dbReference>
<evidence type="ECO:0000256" key="5">
    <source>
        <dbReference type="ARBA" id="ARBA00022989"/>
    </source>
</evidence>
<dbReference type="EMBL" id="GL983254">
    <property type="protein sequence ID" value="EGR33942.1"/>
    <property type="molecule type" value="Genomic_DNA"/>
</dbReference>
<evidence type="ECO:0000256" key="8">
    <source>
        <dbReference type="PIRSR" id="PIRSR623088-2"/>
    </source>
</evidence>
<name>G0QLG1_ICHMU</name>
<dbReference type="InterPro" id="IPR023088">
    <property type="entry name" value="PDEase"/>
</dbReference>
<dbReference type="PANTHER" id="PTHR11347">
    <property type="entry name" value="CYCLIC NUCLEOTIDE PHOSPHODIESTERASE"/>
    <property type="match status" value="1"/>
</dbReference>
<comment type="subcellular location">
    <subcellularLocation>
        <location evidence="1">Membrane</location>
        <topology evidence="1">Multi-pass membrane protein</topology>
    </subcellularLocation>
</comment>
<keyword evidence="5 11" id="KW-1133">Transmembrane helix</keyword>
<dbReference type="PROSITE" id="PS00126">
    <property type="entry name" value="PDEASE_I_1"/>
    <property type="match status" value="1"/>
</dbReference>
<dbReference type="InterPro" id="IPR036971">
    <property type="entry name" value="PDEase_catalytic_dom_sf"/>
</dbReference>
<feature type="transmembrane region" description="Helical" evidence="11">
    <location>
        <begin position="80"/>
        <end position="99"/>
    </location>
</feature>
<dbReference type="GO" id="GO:0007165">
    <property type="term" value="P:signal transduction"/>
    <property type="evidence" value="ECO:0007669"/>
    <property type="project" value="InterPro"/>
</dbReference>
<dbReference type="GO" id="GO:0046872">
    <property type="term" value="F:metal ion binding"/>
    <property type="evidence" value="ECO:0007669"/>
    <property type="project" value="UniProtKB-KW"/>
</dbReference>
<dbReference type="InterPro" id="IPR005821">
    <property type="entry name" value="Ion_trans_dom"/>
</dbReference>
<evidence type="ECO:0000256" key="1">
    <source>
        <dbReference type="ARBA" id="ARBA00004141"/>
    </source>
</evidence>
<dbReference type="InterPro" id="IPR027359">
    <property type="entry name" value="Volt_channel_dom_sf"/>
</dbReference>
<dbReference type="InterPro" id="IPR003607">
    <property type="entry name" value="HD/PDEase_dom"/>
</dbReference>
<feature type="binding site" evidence="9">
    <location>
        <position position="365"/>
    </location>
    <ligand>
        <name>Zn(2+)</name>
        <dbReference type="ChEBI" id="CHEBI:29105"/>
        <label>1</label>
    </ligand>
</feature>
<comment type="cofactor">
    <cofactor evidence="10">
        <name>a divalent metal cation</name>
        <dbReference type="ChEBI" id="CHEBI:60240"/>
    </cofactor>
    <text evidence="10">Binds 2 divalent metal cations per subunit. Site 1 may preferentially bind zinc ions, while site 2 has a preference for magnesium and/or manganese ions.</text>
</comment>